<dbReference type="PANTHER" id="PTHR39081:SF1">
    <property type="entry name" value="MUT7-C RNASE DOMAIN-CONTAINING PROTEIN"/>
    <property type="match status" value="1"/>
</dbReference>
<sequence length="150" mass="17559">MSPDSPRFIVDFMLGKLARNLRLLGFDTVYIRHLNRKDILTRTLEGGRILLTRAHSFPRRSDIYIIETDEPLEQTREVVKVFNLSPRPFTRCAVCNLPIEKVNKEDVKEKVPPHVFKTQNEFGRCKECGRIYWKGTHYEHISEMIGKIMG</sequence>
<dbReference type="AlphaFoldDB" id="A0A235BXS5"/>
<accession>A0A235BXS5</accession>
<evidence type="ECO:0000313" key="3">
    <source>
        <dbReference type="Proteomes" id="UP000215215"/>
    </source>
</evidence>
<organism evidence="2 3">
    <name type="scientific">candidate division WOR-3 bacterium JGI_Cruoil_03_44_89</name>
    <dbReference type="NCBI Taxonomy" id="1973748"/>
    <lineage>
        <taxon>Bacteria</taxon>
        <taxon>Bacteria division WOR-3</taxon>
    </lineage>
</organism>
<dbReference type="Proteomes" id="UP000215215">
    <property type="component" value="Unassembled WGS sequence"/>
</dbReference>
<dbReference type="Pfam" id="PF01927">
    <property type="entry name" value="Mut7-C"/>
    <property type="match status" value="1"/>
</dbReference>
<evidence type="ECO:0000259" key="1">
    <source>
        <dbReference type="Pfam" id="PF01927"/>
    </source>
</evidence>
<feature type="domain" description="Mut7-C RNAse" evidence="1">
    <location>
        <begin position="6"/>
        <end position="144"/>
    </location>
</feature>
<dbReference type="PANTHER" id="PTHR39081">
    <property type="entry name" value="MUT7-C DOMAIN-CONTAINING PROTEIN"/>
    <property type="match status" value="1"/>
</dbReference>
<evidence type="ECO:0000313" key="2">
    <source>
        <dbReference type="EMBL" id="OYD16355.1"/>
    </source>
</evidence>
<protein>
    <recommendedName>
        <fullName evidence="1">Mut7-C RNAse domain-containing protein</fullName>
    </recommendedName>
</protein>
<proteinExistence type="predicted"/>
<comment type="caution">
    <text evidence="2">The sequence shown here is derived from an EMBL/GenBank/DDBJ whole genome shotgun (WGS) entry which is preliminary data.</text>
</comment>
<reference evidence="2 3" key="1">
    <citation type="submission" date="2017-07" db="EMBL/GenBank/DDBJ databases">
        <title>Recovery of genomes from metagenomes via a dereplication, aggregation, and scoring strategy.</title>
        <authorList>
            <person name="Sieber C.M."/>
            <person name="Probst A.J."/>
            <person name="Sharrar A."/>
            <person name="Thomas B.C."/>
            <person name="Hess M."/>
            <person name="Tringe S.G."/>
            <person name="Banfield J.F."/>
        </authorList>
    </citation>
    <scope>NUCLEOTIDE SEQUENCE [LARGE SCALE GENOMIC DNA]</scope>
    <source>
        <strain evidence="2">JGI_Cruoil_03_44_89</strain>
    </source>
</reference>
<name>A0A235BXS5_UNCW3</name>
<gene>
    <name evidence="2" type="ORF">CH333_03580</name>
</gene>
<dbReference type="EMBL" id="NOZQ01000070">
    <property type="protein sequence ID" value="OYD16355.1"/>
    <property type="molecule type" value="Genomic_DNA"/>
</dbReference>
<dbReference type="InterPro" id="IPR002782">
    <property type="entry name" value="Mut7-C_RNAse_dom"/>
</dbReference>